<dbReference type="Pfam" id="PF14441">
    <property type="entry name" value="OTT_1508_deam"/>
    <property type="match status" value="1"/>
</dbReference>
<comment type="caution">
    <text evidence="3">The sequence shown here is derived from an EMBL/GenBank/DDBJ whole genome shotgun (WGS) entry which is preliminary data.</text>
</comment>
<proteinExistence type="predicted"/>
<evidence type="ECO:0000313" key="6">
    <source>
        <dbReference type="Proteomes" id="UP000663829"/>
    </source>
</evidence>
<dbReference type="AlphaFoldDB" id="A0A815B491"/>
<name>A0A815B491_9BILA</name>
<dbReference type="Proteomes" id="UP000681722">
    <property type="component" value="Unassembled WGS sequence"/>
</dbReference>
<dbReference type="Proteomes" id="UP000682733">
    <property type="component" value="Unassembled WGS sequence"/>
</dbReference>
<organism evidence="3 6">
    <name type="scientific">Didymodactylos carnosus</name>
    <dbReference type="NCBI Taxonomy" id="1234261"/>
    <lineage>
        <taxon>Eukaryota</taxon>
        <taxon>Metazoa</taxon>
        <taxon>Spiralia</taxon>
        <taxon>Gnathifera</taxon>
        <taxon>Rotifera</taxon>
        <taxon>Eurotatoria</taxon>
        <taxon>Bdelloidea</taxon>
        <taxon>Philodinida</taxon>
        <taxon>Philodinidae</taxon>
        <taxon>Didymodactylos</taxon>
    </lineage>
</organism>
<protein>
    <submittedName>
        <fullName evidence="3">Uncharacterized protein</fullName>
    </submittedName>
</protein>
<keyword evidence="1" id="KW-0175">Coiled coil</keyword>
<keyword evidence="6" id="KW-1185">Reference proteome</keyword>
<dbReference type="EMBL" id="CAJNOK010007561">
    <property type="protein sequence ID" value="CAF1037976.1"/>
    <property type="molecule type" value="Genomic_DNA"/>
</dbReference>
<dbReference type="EMBL" id="CAJOBC010020989">
    <property type="protein sequence ID" value="CAF4049121.1"/>
    <property type="molecule type" value="Genomic_DNA"/>
</dbReference>
<evidence type="ECO:0000256" key="1">
    <source>
        <dbReference type="SAM" id="Coils"/>
    </source>
</evidence>
<evidence type="ECO:0000313" key="3">
    <source>
        <dbReference type="EMBL" id="CAF1266062.1"/>
    </source>
</evidence>
<feature type="coiled-coil region" evidence="1">
    <location>
        <begin position="114"/>
        <end position="148"/>
    </location>
</feature>
<dbReference type="Proteomes" id="UP000663829">
    <property type="component" value="Unassembled WGS sequence"/>
</dbReference>
<accession>A0A815B491</accession>
<sequence>MEGVMIEIVKVKVSAGQFLDKATKIIQEAIDEKAPSKTTHVSAPTNVKILCERSTQQWKQILIQTTNQAIANQVVAPLLSFGANQLISLAGNAIKKKYRSMKEEKYQKQFDSLKKDFDDKTKDEQMNADEYEKEFQAYHDTIMKLLAKTRSPKLFANILRENVPMDMVCVQACTYVLHKYMSEMNITGDGKKFTGIRIIVEGQDGSSHDYSSSSNPSHSINISLDNNHFVMDEQSDGNIETSKNNCLYKALVNTFPALKRAFANGAAFRQHLSSYIENDKSMHHTISQGWHKFSIKKGSYGGAIEQKKFDRQSLYDAFLENTGNRIAKLIEKYPKFAGKVRQRFDQRIKEIKEIAQKESQSDETFKRINKITNDFSMYLIKEFDGEDRRELREELHKIMSGFGIRLNQTLHPVYIEILNNMKLKTEQADTWSSHPLAIHPADQINFTQDDIRLQSLTVKWMKLPESVDIIASVIHAELNKEVCEDERRFNTVGVGIDKKTLYIAMNQTEVTKSQQKYGISSERFTQICNILISKKLVMECEEIVLIAPNVMPKNQAQNRALHAEKQIMKFWKDNGILPGNQITDQNKPSRIGASKPACICCSLTMTTNKIHYKTYAKANTNPVNWTDPTGINVRVQNRVRVRN</sequence>
<gene>
    <name evidence="3" type="ORF">GPM918_LOCUS26847</name>
    <name evidence="2" type="ORF">OVA965_LOCUS16332</name>
    <name evidence="5" type="ORF">SRO942_LOCUS27070</name>
    <name evidence="4" type="ORF">TMI583_LOCUS16342</name>
</gene>
<reference evidence="3" key="1">
    <citation type="submission" date="2021-02" db="EMBL/GenBank/DDBJ databases">
        <authorList>
            <person name="Nowell W R."/>
        </authorList>
    </citation>
    <scope>NUCLEOTIDE SEQUENCE</scope>
</reference>
<evidence type="ECO:0000313" key="5">
    <source>
        <dbReference type="EMBL" id="CAF4049121.1"/>
    </source>
</evidence>
<dbReference type="EMBL" id="CAJOBA010007573">
    <property type="protein sequence ID" value="CAF3806123.1"/>
    <property type="molecule type" value="Genomic_DNA"/>
</dbReference>
<dbReference type="Proteomes" id="UP000677228">
    <property type="component" value="Unassembled WGS sequence"/>
</dbReference>
<dbReference type="InterPro" id="IPR027796">
    <property type="entry name" value="OTT_1508_deam-like"/>
</dbReference>
<evidence type="ECO:0000313" key="4">
    <source>
        <dbReference type="EMBL" id="CAF3806123.1"/>
    </source>
</evidence>
<dbReference type="EMBL" id="CAJNOQ010010991">
    <property type="protein sequence ID" value="CAF1266062.1"/>
    <property type="molecule type" value="Genomic_DNA"/>
</dbReference>
<evidence type="ECO:0000313" key="2">
    <source>
        <dbReference type="EMBL" id="CAF1037976.1"/>
    </source>
</evidence>
<dbReference type="OrthoDB" id="7993621at2759"/>